<sequence>MRIENQQNLRMCHAFDTLGEHSPHCRAKIARRAACLLRACGTPGVVNDAQAWSSSNALCSARTASSMYFSSISTEILISDVEIS</sequence>
<gene>
    <name evidence="1" type="ORF">PCE31107_02273</name>
</gene>
<dbReference type="EMBL" id="CABPRY010000004">
    <property type="protein sequence ID" value="VVE03646.1"/>
    <property type="molecule type" value="Genomic_DNA"/>
</dbReference>
<dbReference type="Proteomes" id="UP000396788">
    <property type="component" value="Unassembled WGS sequence"/>
</dbReference>
<organism evidence="1 2">
    <name type="scientific">Pandoraea cepalis</name>
    <dbReference type="NCBI Taxonomy" id="2508294"/>
    <lineage>
        <taxon>Bacteria</taxon>
        <taxon>Pseudomonadati</taxon>
        <taxon>Pseudomonadota</taxon>
        <taxon>Betaproteobacteria</taxon>
        <taxon>Burkholderiales</taxon>
        <taxon>Burkholderiaceae</taxon>
        <taxon>Pandoraea</taxon>
    </lineage>
</organism>
<dbReference type="AlphaFoldDB" id="A0A5E4UUP6"/>
<evidence type="ECO:0000313" key="1">
    <source>
        <dbReference type="EMBL" id="VVE03646.1"/>
    </source>
</evidence>
<protein>
    <submittedName>
        <fullName evidence="1">Uncharacterized protein</fullName>
    </submittedName>
</protein>
<reference evidence="1 2" key="1">
    <citation type="submission" date="2019-08" db="EMBL/GenBank/DDBJ databases">
        <authorList>
            <person name="Peeters C."/>
        </authorList>
    </citation>
    <scope>NUCLEOTIDE SEQUENCE [LARGE SCALE GENOMIC DNA]</scope>
    <source>
        <strain evidence="1 2">LMG 31107</strain>
    </source>
</reference>
<evidence type="ECO:0000313" key="2">
    <source>
        <dbReference type="Proteomes" id="UP000396788"/>
    </source>
</evidence>
<proteinExistence type="predicted"/>
<accession>A0A5E4UUP6</accession>
<name>A0A5E4UUP6_9BURK</name>